<reference evidence="3" key="1">
    <citation type="submission" date="2020-05" db="EMBL/GenBank/DDBJ databases">
        <title>Mycena genomes resolve the evolution of fungal bioluminescence.</title>
        <authorList>
            <person name="Tsai I.J."/>
        </authorList>
    </citation>
    <scope>NUCLEOTIDE SEQUENCE</scope>
    <source>
        <strain evidence="3">CCC161011</strain>
    </source>
</reference>
<organism evidence="3 4">
    <name type="scientific">Mycena venus</name>
    <dbReference type="NCBI Taxonomy" id="2733690"/>
    <lineage>
        <taxon>Eukaryota</taxon>
        <taxon>Fungi</taxon>
        <taxon>Dikarya</taxon>
        <taxon>Basidiomycota</taxon>
        <taxon>Agaricomycotina</taxon>
        <taxon>Agaricomycetes</taxon>
        <taxon>Agaricomycetidae</taxon>
        <taxon>Agaricales</taxon>
        <taxon>Marasmiineae</taxon>
        <taxon>Mycenaceae</taxon>
        <taxon>Mycena</taxon>
    </lineage>
</organism>
<dbReference type="EMBL" id="JACAZI010000003">
    <property type="protein sequence ID" value="KAF7366165.1"/>
    <property type="molecule type" value="Genomic_DNA"/>
</dbReference>
<dbReference type="PANTHER" id="PTHR35040">
    <property type="match status" value="1"/>
</dbReference>
<feature type="compositionally biased region" description="Pro residues" evidence="1">
    <location>
        <begin position="372"/>
        <end position="381"/>
    </location>
</feature>
<feature type="compositionally biased region" description="Low complexity" evidence="1">
    <location>
        <begin position="197"/>
        <end position="215"/>
    </location>
</feature>
<dbReference type="OrthoDB" id="5342184at2759"/>
<sequence length="381" mass="38948">MFYIVVNPNNGPGPSGSKPDENFVTCIPQLRPPGSRTLILGYVDTTAPSSGNVQADIDTYAGWDNSYRPTGIFLDNISPTADLLGTYQSDVSHAKSKGFTFTALDPGQAAPSAYLAMADLVNTYEDSYSAFDPSSLSGTLTKQSVILVNAPSTGSYSSVISNLGVAAVYITDVSDSSSNLPIQLSEFVSEVANAGRPGSSESSGFSGSSSVNPSPQTTSKDSELNSSANSSKSASFSTSSGSPASSEGSSSRSNSGIMTSTGISSSTPAPVIPHQVASLSRGNPPVAGIVGGVLAGLFVLAVVLAIFITVRRRRRIAAATSLNVVRPFTHNDARRGSHSKLKIGLNASAIAGTENTATSGLDAPDMEASSTAPPPSYSAAI</sequence>
<dbReference type="InterPro" id="IPR021986">
    <property type="entry name" value="Spherulin4"/>
</dbReference>
<evidence type="ECO:0000313" key="3">
    <source>
        <dbReference type="EMBL" id="KAF7366165.1"/>
    </source>
</evidence>
<accession>A0A8H6YS26</accession>
<dbReference type="Proteomes" id="UP000620124">
    <property type="component" value="Unassembled WGS sequence"/>
</dbReference>
<feature type="transmembrane region" description="Helical" evidence="2">
    <location>
        <begin position="286"/>
        <end position="308"/>
    </location>
</feature>
<dbReference type="Pfam" id="PF12138">
    <property type="entry name" value="Spherulin4"/>
    <property type="match status" value="1"/>
</dbReference>
<feature type="region of interest" description="Disordered" evidence="1">
    <location>
        <begin position="193"/>
        <end position="269"/>
    </location>
</feature>
<name>A0A8H6YS26_9AGAR</name>
<proteinExistence type="predicted"/>
<keyword evidence="2" id="KW-1133">Transmembrane helix</keyword>
<protein>
    <submittedName>
        <fullName evidence="3">Uncharacterized protein</fullName>
    </submittedName>
</protein>
<dbReference type="AlphaFoldDB" id="A0A8H6YS26"/>
<keyword evidence="4" id="KW-1185">Reference proteome</keyword>
<dbReference type="PANTHER" id="PTHR35040:SF9">
    <property type="entry name" value="4-LIKE CELL SURFACE PROTEIN, PUTATIVE (AFU_ORTHOLOGUE AFUA_4G14080)-RELATED"/>
    <property type="match status" value="1"/>
</dbReference>
<gene>
    <name evidence="3" type="ORF">MVEN_00493500</name>
</gene>
<feature type="region of interest" description="Disordered" evidence="1">
    <location>
        <begin position="356"/>
        <end position="381"/>
    </location>
</feature>
<evidence type="ECO:0000256" key="2">
    <source>
        <dbReference type="SAM" id="Phobius"/>
    </source>
</evidence>
<feature type="compositionally biased region" description="Low complexity" evidence="1">
    <location>
        <begin position="225"/>
        <end position="267"/>
    </location>
</feature>
<comment type="caution">
    <text evidence="3">The sequence shown here is derived from an EMBL/GenBank/DDBJ whole genome shotgun (WGS) entry which is preliminary data.</text>
</comment>
<keyword evidence="2" id="KW-0472">Membrane</keyword>
<keyword evidence="2" id="KW-0812">Transmembrane</keyword>
<evidence type="ECO:0000256" key="1">
    <source>
        <dbReference type="SAM" id="MobiDB-lite"/>
    </source>
</evidence>
<evidence type="ECO:0000313" key="4">
    <source>
        <dbReference type="Proteomes" id="UP000620124"/>
    </source>
</evidence>